<evidence type="ECO:0000256" key="3">
    <source>
        <dbReference type="SAM" id="Phobius"/>
    </source>
</evidence>
<gene>
    <name evidence="4" type="ORF">I6N95_17325</name>
</gene>
<evidence type="ECO:0000256" key="1">
    <source>
        <dbReference type="ARBA" id="ARBA00004241"/>
    </source>
</evidence>
<keyword evidence="3" id="KW-0812">Transmembrane</keyword>
<dbReference type="Proteomes" id="UP000674938">
    <property type="component" value="Unassembled WGS sequence"/>
</dbReference>
<evidence type="ECO:0000256" key="2">
    <source>
        <dbReference type="ARBA" id="ARBA00023287"/>
    </source>
</evidence>
<comment type="caution">
    <text evidence="4">The sequence shown here is derived from an EMBL/GenBank/DDBJ whole genome shotgun (WGS) entry which is preliminary data.</text>
</comment>
<dbReference type="InterPro" id="IPR012902">
    <property type="entry name" value="N_methyl_site"/>
</dbReference>
<dbReference type="GO" id="GO:0030420">
    <property type="term" value="P:establishment of competence for transformation"/>
    <property type="evidence" value="ECO:0007669"/>
    <property type="project" value="UniProtKB-KW"/>
</dbReference>
<sequence length="219" mass="24931">MTGVIRLFRDEKGFSLIEIIVAVILLGSCFMLLATLVHQNSLAIQLTKRKEEAAFVREDIKEWLLYKGQIQDIAYLNNYVFVQIQQGKNLTDKQIARRGHLILDNTGIQRDGSLPVYGEVEVKEVDSKRGNFVRKVKYYPTEANFLPEKLRSEVNQLYIGEYLHGTKGTDFLVEIQVSTPETNASYNPRTEGVDLTILVYDKKNGSLLTSTVLNWVIDS</sequence>
<keyword evidence="2" id="KW-0178">Competence</keyword>
<keyword evidence="3" id="KW-1133">Transmembrane helix</keyword>
<comment type="subcellular location">
    <subcellularLocation>
        <location evidence="1">Cell surface</location>
    </subcellularLocation>
</comment>
<name>A0A940PDW4_9ENTE</name>
<accession>A0A940PDW4</accession>
<dbReference type="NCBIfam" id="TIGR02532">
    <property type="entry name" value="IV_pilin_GFxxxE"/>
    <property type="match status" value="1"/>
</dbReference>
<dbReference type="RefSeq" id="WP_209530305.1">
    <property type="nucleotide sequence ID" value="NZ_JAEEGA010000012.1"/>
</dbReference>
<keyword evidence="5" id="KW-1185">Reference proteome</keyword>
<proteinExistence type="predicted"/>
<evidence type="ECO:0000313" key="5">
    <source>
        <dbReference type="Proteomes" id="UP000674938"/>
    </source>
</evidence>
<dbReference type="EMBL" id="JAEEGA010000012">
    <property type="protein sequence ID" value="MBP1042782.1"/>
    <property type="molecule type" value="Genomic_DNA"/>
</dbReference>
<organism evidence="4 5">
    <name type="scientific">Vagococcus allomyrinae</name>
    <dbReference type="NCBI Taxonomy" id="2794353"/>
    <lineage>
        <taxon>Bacteria</taxon>
        <taxon>Bacillati</taxon>
        <taxon>Bacillota</taxon>
        <taxon>Bacilli</taxon>
        <taxon>Lactobacillales</taxon>
        <taxon>Enterococcaceae</taxon>
        <taxon>Vagococcus</taxon>
    </lineage>
</organism>
<dbReference type="PROSITE" id="PS51257">
    <property type="entry name" value="PROKAR_LIPOPROTEIN"/>
    <property type="match status" value="1"/>
</dbReference>
<keyword evidence="3" id="KW-0472">Membrane</keyword>
<reference evidence="4" key="1">
    <citation type="submission" date="2020-12" db="EMBL/GenBank/DDBJ databases">
        <title>Vagococcus allomyrinae sp. nov. and Enterococcus lavae sp. nov., isolated from the larvae of Allomyrina dichotoma.</title>
        <authorList>
            <person name="Lee S.D."/>
        </authorList>
    </citation>
    <scope>NUCLEOTIDE SEQUENCE</scope>
    <source>
        <strain evidence="4">BWB3-3</strain>
    </source>
</reference>
<feature type="transmembrane region" description="Helical" evidence="3">
    <location>
        <begin position="16"/>
        <end position="37"/>
    </location>
</feature>
<protein>
    <submittedName>
        <fullName evidence="4">Prepilin-type N-terminal cleavage/methylation domain-containing protein</fullName>
    </submittedName>
</protein>
<dbReference type="GO" id="GO:0009986">
    <property type="term" value="C:cell surface"/>
    <property type="evidence" value="ECO:0007669"/>
    <property type="project" value="UniProtKB-SubCell"/>
</dbReference>
<dbReference type="AlphaFoldDB" id="A0A940PDW4"/>
<dbReference type="Pfam" id="PF07963">
    <property type="entry name" value="N_methyl"/>
    <property type="match status" value="1"/>
</dbReference>
<evidence type="ECO:0000313" key="4">
    <source>
        <dbReference type="EMBL" id="MBP1042782.1"/>
    </source>
</evidence>